<feature type="region of interest" description="Disordered" evidence="1">
    <location>
        <begin position="103"/>
        <end position="125"/>
    </location>
</feature>
<protein>
    <submittedName>
        <fullName evidence="2">Uncharacterized protein</fullName>
    </submittedName>
</protein>
<sequence length="125" mass="14124">MGDLLAYFHGEAHVVALDITKEFDQLWVADFLSDRKISEKLGYLFRDKSSLECCLHVWGAAAPTSLSMLDATLSHWRAVGDIALFYRYANGLCSSELSPTMPPRNVPAKQTRLTSRSGRYDRSFY</sequence>
<evidence type="ECO:0000313" key="3">
    <source>
        <dbReference type="Proteomes" id="UP001152888"/>
    </source>
</evidence>
<evidence type="ECO:0000256" key="1">
    <source>
        <dbReference type="SAM" id="MobiDB-lite"/>
    </source>
</evidence>
<dbReference type="AlphaFoldDB" id="A0A9P0KYL9"/>
<dbReference type="OrthoDB" id="192887at2759"/>
<gene>
    <name evidence="2" type="ORF">ACAOBT_LOCUS14030</name>
</gene>
<dbReference type="Proteomes" id="UP001152888">
    <property type="component" value="Unassembled WGS sequence"/>
</dbReference>
<proteinExistence type="predicted"/>
<dbReference type="EMBL" id="CAKOFQ010006896">
    <property type="protein sequence ID" value="CAH1980498.1"/>
    <property type="molecule type" value="Genomic_DNA"/>
</dbReference>
<evidence type="ECO:0000313" key="2">
    <source>
        <dbReference type="EMBL" id="CAH1980498.1"/>
    </source>
</evidence>
<name>A0A9P0KYL9_ACAOB</name>
<organism evidence="2 3">
    <name type="scientific">Acanthoscelides obtectus</name>
    <name type="common">Bean weevil</name>
    <name type="synonym">Bruchus obtectus</name>
    <dbReference type="NCBI Taxonomy" id="200917"/>
    <lineage>
        <taxon>Eukaryota</taxon>
        <taxon>Metazoa</taxon>
        <taxon>Ecdysozoa</taxon>
        <taxon>Arthropoda</taxon>
        <taxon>Hexapoda</taxon>
        <taxon>Insecta</taxon>
        <taxon>Pterygota</taxon>
        <taxon>Neoptera</taxon>
        <taxon>Endopterygota</taxon>
        <taxon>Coleoptera</taxon>
        <taxon>Polyphaga</taxon>
        <taxon>Cucujiformia</taxon>
        <taxon>Chrysomeloidea</taxon>
        <taxon>Chrysomelidae</taxon>
        <taxon>Bruchinae</taxon>
        <taxon>Bruchini</taxon>
        <taxon>Acanthoscelides</taxon>
    </lineage>
</organism>
<keyword evidence="3" id="KW-1185">Reference proteome</keyword>
<comment type="caution">
    <text evidence="2">The sequence shown here is derived from an EMBL/GenBank/DDBJ whole genome shotgun (WGS) entry which is preliminary data.</text>
</comment>
<accession>A0A9P0KYL9</accession>
<reference evidence="2" key="1">
    <citation type="submission" date="2022-03" db="EMBL/GenBank/DDBJ databases">
        <authorList>
            <person name="Sayadi A."/>
        </authorList>
    </citation>
    <scope>NUCLEOTIDE SEQUENCE</scope>
</reference>